<keyword evidence="7 9" id="KW-0482">Metalloprotease</keyword>
<dbReference type="GO" id="GO:0006508">
    <property type="term" value="P:proteolysis"/>
    <property type="evidence" value="ECO:0007669"/>
    <property type="project" value="UniProtKB-KW"/>
</dbReference>
<evidence type="ECO:0000256" key="2">
    <source>
        <dbReference type="ARBA" id="ARBA00022670"/>
    </source>
</evidence>
<evidence type="ECO:0000256" key="7">
    <source>
        <dbReference type="ARBA" id="ARBA00023049"/>
    </source>
</evidence>
<dbReference type="SUPFAM" id="SSF55166">
    <property type="entry name" value="Hedgehog/DD-peptidase"/>
    <property type="match status" value="1"/>
</dbReference>
<dbReference type="GO" id="GO:0071555">
    <property type="term" value="P:cell wall organization"/>
    <property type="evidence" value="ECO:0007669"/>
    <property type="project" value="UniProtKB-KW"/>
</dbReference>
<organism evidence="11 12">
    <name type="scientific">Arenimonas maotaiensis</name>
    <dbReference type="NCBI Taxonomy" id="1446479"/>
    <lineage>
        <taxon>Bacteria</taxon>
        <taxon>Pseudomonadati</taxon>
        <taxon>Pseudomonadota</taxon>
        <taxon>Gammaproteobacteria</taxon>
        <taxon>Lysobacterales</taxon>
        <taxon>Lysobacteraceae</taxon>
        <taxon>Arenimonas</taxon>
    </lineage>
</organism>
<accession>A0A917CBT8</accession>
<evidence type="ECO:0000256" key="6">
    <source>
        <dbReference type="ARBA" id="ARBA00022997"/>
    </source>
</evidence>
<keyword evidence="8 10" id="KW-0961">Cell wall biogenesis/degradation</keyword>
<dbReference type="CDD" id="cd14817">
    <property type="entry name" value="D-Ala-D-Ala_dipeptidase_VanX"/>
    <property type="match status" value="1"/>
</dbReference>
<proteinExistence type="inferred from homology"/>
<dbReference type="Proteomes" id="UP000632858">
    <property type="component" value="Unassembled WGS sequence"/>
</dbReference>
<comment type="cofactor">
    <cofactor evidence="9">
        <name>Zn(2+)</name>
        <dbReference type="ChEBI" id="CHEBI:29105"/>
    </cofactor>
    <text evidence="9">Binds 1 zinc ion per subunit.</text>
</comment>
<dbReference type="PIRSF" id="PIRSF026671">
    <property type="entry name" value="AA_dipeptidase"/>
    <property type="match status" value="1"/>
</dbReference>
<comment type="similarity">
    <text evidence="9 10">Belongs to the peptidase M15D family.</text>
</comment>
<comment type="catalytic activity">
    <reaction evidence="1 9 10">
        <text>D-alanyl-D-alanine + H2O = 2 D-alanine</text>
        <dbReference type="Rhea" id="RHEA:20661"/>
        <dbReference type="ChEBI" id="CHEBI:15377"/>
        <dbReference type="ChEBI" id="CHEBI:57416"/>
        <dbReference type="ChEBI" id="CHEBI:57822"/>
        <dbReference type="EC" id="3.4.13.22"/>
    </reaction>
</comment>
<feature type="binding site" evidence="9">
    <location>
        <position position="188"/>
    </location>
    <ligand>
        <name>Zn(2+)</name>
        <dbReference type="ChEBI" id="CHEBI:29105"/>
        <note>catalytic</note>
    </ligand>
</feature>
<dbReference type="EC" id="3.4.13.22" evidence="9 10"/>
<evidence type="ECO:0000256" key="4">
    <source>
        <dbReference type="ARBA" id="ARBA00022801"/>
    </source>
</evidence>
<keyword evidence="3 9" id="KW-0479">Metal-binding</keyword>
<comment type="caution">
    <text evidence="11">The sequence shown here is derived from an EMBL/GenBank/DDBJ whole genome shotgun (WGS) entry which is preliminary data.</text>
</comment>
<feature type="binding site" evidence="9">
    <location>
        <position position="118"/>
    </location>
    <ligand>
        <name>Zn(2+)</name>
        <dbReference type="ChEBI" id="CHEBI:29105"/>
        <note>catalytic</note>
    </ligand>
</feature>
<name>A0A917CBT8_9GAMM</name>
<reference evidence="11" key="1">
    <citation type="journal article" date="2014" name="Int. J. Syst. Evol. Microbiol.">
        <title>Complete genome sequence of Corynebacterium casei LMG S-19264T (=DSM 44701T), isolated from a smear-ripened cheese.</title>
        <authorList>
            <consortium name="US DOE Joint Genome Institute (JGI-PGF)"/>
            <person name="Walter F."/>
            <person name="Albersmeier A."/>
            <person name="Kalinowski J."/>
            <person name="Ruckert C."/>
        </authorList>
    </citation>
    <scope>NUCLEOTIDE SEQUENCE</scope>
    <source>
        <strain evidence="11">CGMCC 1.12726</strain>
    </source>
</reference>
<feature type="site" description="Transition state stabilizer" evidence="9">
    <location>
        <position position="75"/>
    </location>
</feature>
<gene>
    <name evidence="9 11" type="primary">ddpX</name>
    <name evidence="11" type="ORF">GCM10010960_00240</name>
</gene>
<keyword evidence="4 9" id="KW-0378">Hydrolase</keyword>
<keyword evidence="5 9" id="KW-0862">Zinc</keyword>
<dbReference type="RefSeq" id="WP_229730111.1">
    <property type="nucleotide sequence ID" value="NZ_BMFO01000001.1"/>
</dbReference>
<dbReference type="GO" id="GO:0008237">
    <property type="term" value="F:metallopeptidase activity"/>
    <property type="evidence" value="ECO:0007669"/>
    <property type="project" value="UniProtKB-KW"/>
</dbReference>
<sequence>MAAAESGILADVRTFAPGIMLDIRYATADNFTGRPVPGYAAAKCLLHRPVAEALARVEQGLRGQGMALAVYDCYRPTVSVAAFMAWAKDADQSTKAAYYPELDKSVLVPDYIAEKSGHSKAATVDVGLLDCRTGTCRPFDMGTAFDYFGPRANTGYPQLGPAQRANRTVLLAAMAAEGFENYPMEWWHFTWRAGELPDTAYAFPIE</sequence>
<evidence type="ECO:0000256" key="9">
    <source>
        <dbReference type="HAMAP-Rule" id="MF_01924"/>
    </source>
</evidence>
<protein>
    <recommendedName>
        <fullName evidence="9 10">D-alanyl-D-alanine dipeptidase</fullName>
        <shortName evidence="9 10">D-Ala-D-Ala dipeptidase</shortName>
        <ecNumber evidence="9 10">3.4.13.22</ecNumber>
    </recommendedName>
</protein>
<dbReference type="GO" id="GO:0160237">
    <property type="term" value="F:D-Ala-D-Ala dipeptidase activity"/>
    <property type="evidence" value="ECO:0007669"/>
    <property type="project" value="UniProtKB-EC"/>
</dbReference>
<dbReference type="HAMAP" id="MF_01924">
    <property type="entry name" value="A_A_dipeptidase"/>
    <property type="match status" value="1"/>
</dbReference>
<dbReference type="Gene3D" id="3.30.1380.10">
    <property type="match status" value="1"/>
</dbReference>
<feature type="binding site" evidence="9">
    <location>
        <position position="125"/>
    </location>
    <ligand>
        <name>Zn(2+)</name>
        <dbReference type="ChEBI" id="CHEBI:29105"/>
        <note>catalytic</note>
    </ligand>
</feature>
<dbReference type="PANTHER" id="PTHR43126:SF1">
    <property type="entry name" value="D-ALANYL-D-ALANINE DIPEPTIDASE"/>
    <property type="match status" value="1"/>
</dbReference>
<keyword evidence="12" id="KW-1185">Reference proteome</keyword>
<comment type="function">
    <text evidence="9 10">Catalyzes hydrolysis of the D-alanyl-D-alanine dipeptide.</text>
</comment>
<dbReference type="GO" id="GO:0008270">
    <property type="term" value="F:zinc ion binding"/>
    <property type="evidence" value="ECO:0007669"/>
    <property type="project" value="UniProtKB-UniRule"/>
</dbReference>
<keyword evidence="6 9" id="KW-0224">Dipeptidase</keyword>
<dbReference type="PANTHER" id="PTHR43126">
    <property type="entry name" value="D-ALANYL-D-ALANINE DIPEPTIDASE"/>
    <property type="match status" value="1"/>
</dbReference>
<feature type="active site" description="Proton donor/acceptor" evidence="9">
    <location>
        <position position="185"/>
    </location>
</feature>
<dbReference type="InterPro" id="IPR000755">
    <property type="entry name" value="A_A_dipeptidase"/>
</dbReference>
<evidence type="ECO:0000256" key="10">
    <source>
        <dbReference type="PIRNR" id="PIRNR026671"/>
    </source>
</evidence>
<dbReference type="AlphaFoldDB" id="A0A917CBT8"/>
<keyword evidence="2 9" id="KW-0645">Protease</keyword>
<evidence type="ECO:0000256" key="1">
    <source>
        <dbReference type="ARBA" id="ARBA00001362"/>
    </source>
</evidence>
<evidence type="ECO:0000256" key="3">
    <source>
        <dbReference type="ARBA" id="ARBA00022723"/>
    </source>
</evidence>
<dbReference type="Pfam" id="PF01427">
    <property type="entry name" value="Peptidase_M15"/>
    <property type="match status" value="1"/>
</dbReference>
<dbReference type="EMBL" id="BMFO01000001">
    <property type="protein sequence ID" value="GGF82125.1"/>
    <property type="molecule type" value="Genomic_DNA"/>
</dbReference>
<evidence type="ECO:0000256" key="8">
    <source>
        <dbReference type="ARBA" id="ARBA00023316"/>
    </source>
</evidence>
<reference evidence="11" key="2">
    <citation type="submission" date="2020-09" db="EMBL/GenBank/DDBJ databases">
        <authorList>
            <person name="Sun Q."/>
            <person name="Zhou Y."/>
        </authorList>
    </citation>
    <scope>NUCLEOTIDE SEQUENCE</scope>
    <source>
        <strain evidence="11">CGMCC 1.12726</strain>
    </source>
</reference>
<dbReference type="InterPro" id="IPR009045">
    <property type="entry name" value="Zn_M74/Hedgehog-like"/>
</dbReference>
<evidence type="ECO:0000313" key="11">
    <source>
        <dbReference type="EMBL" id="GGF82125.1"/>
    </source>
</evidence>
<evidence type="ECO:0000256" key="5">
    <source>
        <dbReference type="ARBA" id="ARBA00022833"/>
    </source>
</evidence>
<evidence type="ECO:0000313" key="12">
    <source>
        <dbReference type="Proteomes" id="UP000632858"/>
    </source>
</evidence>